<proteinExistence type="predicted"/>
<dbReference type="InterPro" id="IPR003245">
    <property type="entry name" value="Phytocyanin_dom"/>
</dbReference>
<name>A0A9N7R2Q4_STRHE</name>
<dbReference type="PANTHER" id="PTHR33021">
    <property type="entry name" value="BLUE COPPER PROTEIN"/>
    <property type="match status" value="1"/>
</dbReference>
<dbReference type="Pfam" id="PF02298">
    <property type="entry name" value="Cu_bind_like"/>
    <property type="match status" value="1"/>
</dbReference>
<dbReference type="GO" id="GO:0005886">
    <property type="term" value="C:plasma membrane"/>
    <property type="evidence" value="ECO:0007669"/>
    <property type="project" value="TreeGrafter"/>
</dbReference>
<dbReference type="EMBL" id="CACSLK010003174">
    <property type="protein sequence ID" value="CAA0808512.1"/>
    <property type="molecule type" value="Genomic_DNA"/>
</dbReference>
<dbReference type="Proteomes" id="UP001153555">
    <property type="component" value="Unassembled WGS sequence"/>
</dbReference>
<keyword evidence="3" id="KW-1185">Reference proteome</keyword>
<protein>
    <recommendedName>
        <fullName evidence="1">Phytocyanin domain-containing protein</fullName>
    </recommendedName>
</protein>
<dbReference type="AlphaFoldDB" id="A0A9N7R2Q4"/>
<comment type="caution">
    <text evidence="2">The sequence shown here is derived from an EMBL/GenBank/DDBJ whole genome shotgun (WGS) entry which is preliminary data.</text>
</comment>
<feature type="domain" description="Phytocyanin" evidence="1">
    <location>
        <begin position="41"/>
        <end position="136"/>
    </location>
</feature>
<evidence type="ECO:0000259" key="1">
    <source>
        <dbReference type="PROSITE" id="PS51485"/>
    </source>
</evidence>
<evidence type="ECO:0000313" key="2">
    <source>
        <dbReference type="EMBL" id="CAA0808512.1"/>
    </source>
</evidence>
<dbReference type="GO" id="GO:0009055">
    <property type="term" value="F:electron transfer activity"/>
    <property type="evidence" value="ECO:0007669"/>
    <property type="project" value="InterPro"/>
</dbReference>
<dbReference type="Gene3D" id="2.60.40.420">
    <property type="entry name" value="Cupredoxins - blue copper proteins"/>
    <property type="match status" value="1"/>
</dbReference>
<dbReference type="SUPFAM" id="SSF49503">
    <property type="entry name" value="Cupredoxins"/>
    <property type="match status" value="1"/>
</dbReference>
<dbReference type="OrthoDB" id="10536819at2759"/>
<reference evidence="2" key="1">
    <citation type="submission" date="2019-12" db="EMBL/GenBank/DDBJ databases">
        <authorList>
            <person name="Scholes J."/>
        </authorList>
    </citation>
    <scope>NUCLEOTIDE SEQUENCE</scope>
</reference>
<gene>
    <name evidence="2" type="ORF">SHERM_10747</name>
</gene>
<dbReference type="InterPro" id="IPR039391">
    <property type="entry name" value="Phytocyanin-like"/>
</dbReference>
<dbReference type="InterPro" id="IPR008972">
    <property type="entry name" value="Cupredoxin"/>
</dbReference>
<organism evidence="2 3">
    <name type="scientific">Striga hermonthica</name>
    <name type="common">Purple witchweed</name>
    <name type="synonym">Buchnera hermonthica</name>
    <dbReference type="NCBI Taxonomy" id="68872"/>
    <lineage>
        <taxon>Eukaryota</taxon>
        <taxon>Viridiplantae</taxon>
        <taxon>Streptophyta</taxon>
        <taxon>Embryophyta</taxon>
        <taxon>Tracheophyta</taxon>
        <taxon>Spermatophyta</taxon>
        <taxon>Magnoliopsida</taxon>
        <taxon>eudicotyledons</taxon>
        <taxon>Gunneridae</taxon>
        <taxon>Pentapetalae</taxon>
        <taxon>asterids</taxon>
        <taxon>lamiids</taxon>
        <taxon>Lamiales</taxon>
        <taxon>Orobanchaceae</taxon>
        <taxon>Buchnereae</taxon>
        <taxon>Striga</taxon>
    </lineage>
</organism>
<accession>A0A9N7R2Q4</accession>
<dbReference type="PROSITE" id="PS51485">
    <property type="entry name" value="PHYTOCYANIN"/>
    <property type="match status" value="1"/>
</dbReference>
<evidence type="ECO:0000313" key="3">
    <source>
        <dbReference type="Proteomes" id="UP001153555"/>
    </source>
</evidence>
<dbReference type="PANTHER" id="PTHR33021:SF193">
    <property type="entry name" value="OS06G0218600 PROTEIN"/>
    <property type="match status" value="1"/>
</dbReference>
<sequence length="136" mass="14666">MGVETRGVVAVAATSTSTATATTLLMMMVMVNVGLAQQPPQSHTVYWAVPQNKQPYPDMRVPVKDSILFIYSDPTDDVHKVNSSNYATCNPVNLPGSPVGKGGVSNFTITSPGYHYLICRNRKHCNNGLKVTVIAN</sequence>